<feature type="transmembrane region" description="Helical" evidence="4">
    <location>
        <begin position="41"/>
        <end position="61"/>
    </location>
</feature>
<dbReference type="NCBIfam" id="TIGR00254">
    <property type="entry name" value="GGDEF"/>
    <property type="match status" value="1"/>
</dbReference>
<dbReference type="PANTHER" id="PTHR45138:SF24">
    <property type="entry name" value="DIGUANYLATE CYCLASE DGCC-RELATED"/>
    <property type="match status" value="1"/>
</dbReference>
<dbReference type="EMBL" id="NQKL01000011">
    <property type="protein sequence ID" value="OZY40875.1"/>
    <property type="molecule type" value="Genomic_DNA"/>
</dbReference>
<evidence type="ECO:0000313" key="6">
    <source>
        <dbReference type="EMBL" id="OZY40875.1"/>
    </source>
</evidence>
<keyword evidence="4" id="KW-0812">Transmembrane</keyword>
<feature type="transmembrane region" description="Helical" evidence="4">
    <location>
        <begin position="145"/>
        <end position="170"/>
    </location>
</feature>
<dbReference type="EC" id="2.7.7.65" evidence="3"/>
<feature type="transmembrane region" description="Helical" evidence="4">
    <location>
        <begin position="81"/>
        <end position="104"/>
    </location>
</feature>
<dbReference type="InterPro" id="IPR043128">
    <property type="entry name" value="Rev_trsase/Diguanyl_cyclase"/>
</dbReference>
<evidence type="ECO:0000259" key="5">
    <source>
        <dbReference type="PROSITE" id="PS50887"/>
    </source>
</evidence>
<dbReference type="RefSeq" id="WP_095029838.1">
    <property type="nucleotide sequence ID" value="NZ_NQKL01000011.1"/>
</dbReference>
<gene>
    <name evidence="6" type="ORF">CJF43_14790</name>
</gene>
<dbReference type="Pfam" id="PF05230">
    <property type="entry name" value="MASE2"/>
    <property type="match status" value="1"/>
</dbReference>
<organism evidence="6">
    <name type="scientific">Pseudomonas fragi</name>
    <dbReference type="NCBI Taxonomy" id="296"/>
    <lineage>
        <taxon>Bacteria</taxon>
        <taxon>Pseudomonadati</taxon>
        <taxon>Pseudomonadota</taxon>
        <taxon>Gammaproteobacteria</taxon>
        <taxon>Pseudomonadales</taxon>
        <taxon>Pseudomonadaceae</taxon>
        <taxon>Pseudomonas</taxon>
    </lineage>
</organism>
<dbReference type="InterPro" id="IPR050469">
    <property type="entry name" value="Diguanylate_Cyclase"/>
</dbReference>
<dbReference type="GO" id="GO:0005886">
    <property type="term" value="C:plasma membrane"/>
    <property type="evidence" value="ECO:0007669"/>
    <property type="project" value="UniProtKB-SubCell"/>
</dbReference>
<dbReference type="GO" id="GO:0043709">
    <property type="term" value="P:cell adhesion involved in single-species biofilm formation"/>
    <property type="evidence" value="ECO:0007669"/>
    <property type="project" value="TreeGrafter"/>
</dbReference>
<dbReference type="SUPFAM" id="SSF55073">
    <property type="entry name" value="Nucleotide cyclase"/>
    <property type="match status" value="1"/>
</dbReference>
<evidence type="ECO:0000256" key="1">
    <source>
        <dbReference type="ARBA" id="ARBA00001946"/>
    </source>
</evidence>
<dbReference type="CDD" id="cd01949">
    <property type="entry name" value="GGDEF"/>
    <property type="match status" value="1"/>
</dbReference>
<name>A0A266LUB7_PSEFR</name>
<evidence type="ECO:0000256" key="2">
    <source>
        <dbReference type="ARBA" id="ARBA00004533"/>
    </source>
</evidence>
<keyword evidence="4" id="KW-1133">Transmembrane helix</keyword>
<dbReference type="InterPro" id="IPR007894">
    <property type="entry name" value="MASE2"/>
</dbReference>
<evidence type="ECO:0000256" key="4">
    <source>
        <dbReference type="SAM" id="Phobius"/>
    </source>
</evidence>
<feature type="transmembrane region" description="Helical" evidence="4">
    <location>
        <begin position="116"/>
        <end position="139"/>
    </location>
</feature>
<proteinExistence type="predicted"/>
<comment type="cofactor">
    <cofactor evidence="1">
        <name>Mg(2+)</name>
        <dbReference type="ChEBI" id="CHEBI:18420"/>
    </cofactor>
</comment>
<accession>A0A266LUB7</accession>
<dbReference type="Proteomes" id="UP000216113">
    <property type="component" value="Unassembled WGS sequence"/>
</dbReference>
<dbReference type="GO" id="GO:1902201">
    <property type="term" value="P:negative regulation of bacterial-type flagellum-dependent cell motility"/>
    <property type="evidence" value="ECO:0007669"/>
    <property type="project" value="TreeGrafter"/>
</dbReference>
<dbReference type="SMART" id="SM00267">
    <property type="entry name" value="GGDEF"/>
    <property type="match status" value="1"/>
</dbReference>
<dbReference type="AlphaFoldDB" id="A0A266LUB7"/>
<sequence>MDNKRGKGLSFAKRIYAPRTIGLGIGSFSVMAALYPLNMPLWIWGLLLFNGFIWPHLAFVLSTRSAYPFQAERRNMLLDSVWGGFWAASMQFNPLPTVTILSMMMMNNVAAGGQKMLIRGALAQFTGAVLSWLLLGIAFNPDTTALQIYACLPMLTLYPFAVGMVSYRLAIKLAEHKRALSTLSRTDSLTGLLNHGSWKDLLQLCFQQSQDSHMPATLALIDIDHFKQINDTYGHIVGDSVLRRLSHELKENLRTEDLAGRYGGDEFCVILPNRSLAQAREIMERLRQVFGNYQHADDPELRVCVSLSIGLAACRPEYQNASSWLSEADKALYIAKNTGRNKVSIGAADTLSEAALSNSPE</sequence>
<keyword evidence="4" id="KW-0472">Membrane</keyword>
<evidence type="ECO:0000256" key="3">
    <source>
        <dbReference type="ARBA" id="ARBA00012528"/>
    </source>
</evidence>
<feature type="transmembrane region" description="Helical" evidence="4">
    <location>
        <begin position="15"/>
        <end position="34"/>
    </location>
</feature>
<dbReference type="PANTHER" id="PTHR45138">
    <property type="entry name" value="REGULATORY COMPONENTS OF SENSORY TRANSDUCTION SYSTEM"/>
    <property type="match status" value="1"/>
</dbReference>
<dbReference type="GO" id="GO:0052621">
    <property type="term" value="F:diguanylate cyclase activity"/>
    <property type="evidence" value="ECO:0007669"/>
    <property type="project" value="UniProtKB-EC"/>
</dbReference>
<dbReference type="Pfam" id="PF00990">
    <property type="entry name" value="GGDEF"/>
    <property type="match status" value="1"/>
</dbReference>
<dbReference type="InterPro" id="IPR029787">
    <property type="entry name" value="Nucleotide_cyclase"/>
</dbReference>
<comment type="caution">
    <text evidence="6">The sequence shown here is derived from an EMBL/GenBank/DDBJ whole genome shotgun (WGS) entry which is preliminary data.</text>
</comment>
<dbReference type="PROSITE" id="PS50887">
    <property type="entry name" value="GGDEF"/>
    <property type="match status" value="1"/>
</dbReference>
<dbReference type="InterPro" id="IPR000160">
    <property type="entry name" value="GGDEF_dom"/>
</dbReference>
<protein>
    <recommendedName>
        <fullName evidence="3">diguanylate cyclase</fullName>
        <ecNumber evidence="3">2.7.7.65</ecNumber>
    </recommendedName>
</protein>
<dbReference type="Gene3D" id="3.30.70.270">
    <property type="match status" value="1"/>
</dbReference>
<dbReference type="FunFam" id="3.30.70.270:FF:000001">
    <property type="entry name" value="Diguanylate cyclase domain protein"/>
    <property type="match status" value="1"/>
</dbReference>
<feature type="domain" description="GGDEF" evidence="5">
    <location>
        <begin position="214"/>
        <end position="348"/>
    </location>
</feature>
<reference evidence="6" key="1">
    <citation type="submission" date="2017-08" db="EMBL/GenBank/DDBJ databases">
        <title>Genomic and metabolic characterisation of spoilage-associated Pseudomonas species.</title>
        <authorList>
            <person name="Stanborough T."/>
            <person name="Fegan N."/>
            <person name="Powell S.M."/>
            <person name="Singh T."/>
            <person name="Tamplin M.L."/>
            <person name="Chandry P.S."/>
        </authorList>
    </citation>
    <scope>NUCLEOTIDE SEQUENCE [LARGE SCALE GENOMIC DNA]</scope>
    <source>
        <strain evidence="6">F1820</strain>
    </source>
</reference>
<comment type="subcellular location">
    <subcellularLocation>
        <location evidence="2">Cell inner membrane</location>
    </subcellularLocation>
</comment>